<keyword evidence="2" id="KW-0964">Secreted</keyword>
<keyword evidence="3 5" id="KW-0732">Signal</keyword>
<organism evidence="7 8">
    <name type="scientific">Edaphosphingomonas haloaromaticamans</name>
    <dbReference type="NCBI Taxonomy" id="653954"/>
    <lineage>
        <taxon>Bacteria</taxon>
        <taxon>Pseudomonadati</taxon>
        <taxon>Pseudomonadota</taxon>
        <taxon>Alphaproteobacteria</taxon>
        <taxon>Sphingomonadales</taxon>
        <taxon>Rhizorhabdaceae</taxon>
        <taxon>Edaphosphingomonas</taxon>
    </lineage>
</organism>
<dbReference type="OrthoDB" id="1776524at2"/>
<dbReference type="Gene3D" id="2.160.20.10">
    <property type="entry name" value="Single-stranded right-handed beta-helix, Pectin lyase-like"/>
    <property type="match status" value="1"/>
</dbReference>
<gene>
    <name evidence="7" type="primary">hxuA_1</name>
    <name evidence="7" type="ORF">BHE75_01385</name>
</gene>
<evidence type="ECO:0000256" key="3">
    <source>
        <dbReference type="ARBA" id="ARBA00022729"/>
    </source>
</evidence>
<reference evidence="7 8" key="1">
    <citation type="submission" date="2016-09" db="EMBL/GenBank/DDBJ databases">
        <title>Metabolic pathway, cell adaptation mechanisms and a novel monoxygenase revealed through proteogenomic-transcription analysis of a Sphingomonas haloaromaticamans strain degrading the fungicide ortho-phenylphenol.</title>
        <authorList>
            <person name="Perruchon C."/>
            <person name="Papadopoulou E.S."/>
            <person name="Rousidou C."/>
            <person name="Vasileiadis S."/>
            <person name="Tanou G."/>
            <person name="Amoutzias G."/>
            <person name="Molassiotis A."/>
            <person name="Karpouzas D.G."/>
        </authorList>
    </citation>
    <scope>NUCLEOTIDE SEQUENCE [LARGE SCALE GENOMIC DNA]</scope>
    <source>
        <strain evidence="7 8">P3</strain>
    </source>
</reference>
<evidence type="ECO:0000256" key="4">
    <source>
        <dbReference type="SAM" id="MobiDB-lite"/>
    </source>
</evidence>
<evidence type="ECO:0000313" key="7">
    <source>
        <dbReference type="EMBL" id="OHT19400.1"/>
    </source>
</evidence>
<evidence type="ECO:0000313" key="8">
    <source>
        <dbReference type="Proteomes" id="UP000179467"/>
    </source>
</evidence>
<dbReference type="InterPro" id="IPR008638">
    <property type="entry name" value="FhaB/CdiA-like_TPS"/>
</dbReference>
<sequence length="4140" mass="423944">MNATRSKLLITVSAGALLLSGAALAQDRSGAPLFGSRGGGSTSDPAAAAANAALEQATRQAQTNSATQRAIEAFRQAAQTRAAMQDAQVQARAAAKAAQSLVPNGLNPGGLQVAGEIAIDPSLWLGAKSPTQTTGTDGRTSVLVDQTQQKAILTWDSFNVGRDTDLAFRQDGADWVVLNRVRDINPSRIEGTIKAPGTVLILNQNGVLFSGTSQVNVRNLVAAAATMSDDQFLNRGIYSQVTGANYAAALANAGGAVRVDAGAQINTAAPTSVTAGGGYVMLLGKEVTNAGSITTPRGQTLLAAGDNFLVRAGVGTEANQYSTTRGNEVRSLLNADSSAGSVVNNGLIEATQGDITLTGRTVRQEGVALATTSVNQRGSIHLSASASDTKGSVTLGKDSLTIILPELDSKDTALDAQRDAIIAESGVQDSARQQASFGQFDNLAKLQDRRDQSRVEIVSGGNVLFEGGSQTSAQGGQVSVQANAGRITVADGARIDVSGVMGVALDMESNSIKVNVQGNELRDSPQNRDTAGLKSQDVWVDVRDLVLLPSGTGGYEGDRWYTPGGLLEVGGWLGNTAHSIGEWSAVGGTITLAAKEVVAEKGAVFDLSGGSLDYQGGYIRSTRVMGADGKLYDIAQAPAGMAMLGYGNVFVRKHERWGDALTQSWSDKLFSGRESARWEDGYSVGRDGGRLILSAPTVLFDADILAETITGGRQHIARPDGTVTDGYKLGQNQAALAGGLILGNYNALGLLGGFNSDVRIADGSLMVGLDDPVAPDQVNTAWFDGERLSSFGLGRIELNTSVKAVVDADLTMANGGQFSITAPNTDISAKVTAHGGDITLTNVYRTQSGSVAAGQGSIVLHDGAALDVSGKWTNAFQSPDDLSGLAFLDGGTVNIRSTQDVVLEEGSLIDVSSGAALLADGSLAGGRGGDVSLIADIRFNTTANNSSGSVVLDGTLKANGVLGGGTLTIEGGPGIVIGGGMLAENGTLSAGETSLVDLTTTEAITVRMGDTLPADFGFTKTRANPGEQIGGAPNFSAASPVTLAAAWQPPQPAVSSYTIFFTDGTAVSVFSGASNTPPTIAAGKTIRSIDAPGLFPKDYVLPANAFPNGIAIQPSQAIAKAGTPAPVDATIAAGARIPAGTRVASPVRVQKLQYLDTSLFQQGFSNYVIDGHQGLAVLPGTKIEGVSPVYRLKADGFDVATGARPDAGLELWTPPVYQEDAVNDRFVQRTGTNIQLNSNASTPFGNTVGSGGSVVIGTQAEVTVDPGSRIAIGTTGTIFVDGRLTASGGNIDLIQSNVASLVGVPADPLVGQRAITVGEHAVLDVAARAVTATGRDGLRYALVPDGGSITIGAPTLLANPGSIAQAAEAFIVIKQGAVLDASGASAVIDLPRDGGLGDRSTPLTLASNGGTIALNSFYGLYLDGTMRANAGGAGAMGGSLILALETPRYRTSTAQPLIPDDVRYIRELVIGQDYEASGSGGPLQTGSARISVEQIDAGGFDNFTAYADVLRFDGNVDLAVGNALSLYSGINATDGSDMAVRLAADYVLLSGSAYQSIEGNPIYPKAGGPIGTPSTRPTSATLTVDADFLDVVGLTLYGVKGSVPLSSGSRAFDYAGFDKATLNSRGDIRMRGSISGAREMDLNAAQIYPEGGGTIMAKDLVRIGRIGDLLPAMPYSAFGTLGIYATEIEQGGILRAPLGRITLGTDLVLQNGAASAPIAEKVTLLPGSITSVSGNGLMLPYGGTIDGITYMHGAGTVTGSIDALPGVTLGGKAFEVQEGALIDLSGGGDLLGAGFTSGRGGSVDVLTTALANANPAYALSASGNEVYAIVPGVQNGYAPLDTTNGAIPEVGRQITIPDGVPGLKAGTYTLMPARYAMLPGAYRVELGARQTSLAGGAIDAGAGTWGVQGYQGLSTNGYRDALPTQMLISSGTAVRTQSQYNEMRYDQFLVADAAKFGAPQPVLPRDAHNLYLRYALQPSATEEALRFDGEADFTPGQGGQGGSLFVTSAFTGMKLEILADDAAANTGFTSLRASDLNGIGAQRMALGGNFQLFSDTNQLSMRSFANSVTVREGAVLAAPEILLLATNGGVTIEDGATVTTIGKGADTPYSAGEGYAYAVDLGVNALILSNGVLNLNSRSGAGTGGGGITIGDADLLTEGTLAFATNTGGKLTLGDGARYGAKYLSLVVPTINIGEESALADAVAAGVLPDGLVFNQKIFADLLRGNVAPGVPKVETLILSASGSVNFFGSVTLDTIDPTTGKSSLAQLVLNTPGIYGLGGAGDTATLTTGALFWNGVSDGKRRDTNSEPGSLPPAAVIPGGAGTGSGKLHIIADRIEFGYEPFALADTQLTLDRTVLGFSEVDLTAADRITSNSHNRLSVYQSKASDGSFSGGNLNLVTPLLTGEGASVTQIAAGGNLLLTSPQGTTLAVNDVLGAEISLKGSTVTIDGTVSLPTGKLSVEADGNVLLTDHAQIDLSGRAVEMFDVTKYSWGGDLVLASANGDIRQAAGSKIDLSAENNAAGTLAATATGAGAGLVDLVGTILGSASGEHDAGGTMVPWLGGQIDIRAQTIADFTGLNQRLSNGEMFGARGFQIKQGDLVIGDELKANSISVSVDGGSLTVTGKVDASGAEVGTIRLGARDGLILAPTAVLDAHGTMLRVDSRGQPIDSPNRAIVELTATGGRLTLAPGATIDVRSADGIARGTVTLNAPRLTETGGDIDIDASGTVAIEGAKSVAVNGFWRYTDAPAGTPGDDGKSVQTVDQAYLDAIHGKSTAFMNAALGNGGLQGRLAGLKAYGDAYHLRPGVEIASATSDGNLVVTGDIDLSGYRYGPGIDPAVRGSGEPGALLLRAGGDLTIKGSINDGFAPPSRTPDDNGWGVTGLLAEDFTTTIPTLLQGSAFGNSTTLPFSFGQSFGFDITARDFSVPVGLVIPFEFVASDYFEYTDADYNYVPWRATAPIWDADGNLLYAAGDMVTDFLQPDFRFGAGTVLPVPLPDAAFPYMQLPVGSMTIPKGTPIDFVLPNTNKMVLAANVTVAAGTVIPRGTTVRGILSTRPTLPDGTQGKMWAVAPMLEQGTQSWSMRLAGGADLAAADTRSLNAARTGDLILSDPHFTGPAKTAEAPSVIRTGTGDLELQAGGDFTMSSLYGVYTAGTQSAPILADDGSNPYNQPRGLERTNSGAGTSVLGSAGGAYESLVSGGASLYQAWYPEQGGNLLVEAQGDLSSYNLKTETGDWLWRQGGDLSGLPAAWWINFGTYVPSMNPDGAYNPFGSMRLAAFTGFGALGGGDVVIRAGGDAGVITPLNAMRSHGVSAAVGGSGRITAGDQLVQTGGGDLSFTVGGTLNPLDANLNPGSNLAQNTFWVRGQISDPQLNGVLANLRGMVTLDAGAIGRLDLGYGTTSPQFKPDPRPIDLNEANGARPNGGPQLVLGDAVASLTARGDLVLSHAANAGRVPVPNSTPFTATVNGVTTVSTGGGYAWFSLWTDHTAVEMFSAGGNLQPYVTNTGGLDSRFDFPGTLQAVAPEGNIYYGMHRGEFATTTAMVLAPVSNGRLEILAGGSIYALGSSLDMSGADPSAIPTPFRPAFMGYTTASIPSITNLSSAGEGVRTGLAFYAFGPNSVSGNLHAGDDQPIRFYAVDGDLMAVRSGEVLDFTNGGSVLSPKTLDRWYVGAKPVWMLAGRDIVSSGAQPQIVINGKPLYESGRYGSQSTSALFFHTDADDVSVIRAGRDILQLGLQVAGPGTLDLSAGRNFYQADKGSITSIGALLAGDTRPGASIVAAAGVGATGPDYAAIAVRYLDPANLADPERPLADQGGKVAKTYQAELGDWLDELYGFAGTDAEALTYFAGLSSEQQSIFLRQVYYAELKAGGREYNDPDSRRFQSYLRGRDMIATLFPEKDAQGNAIVRQGDITMFGGSGIRTLFGGDIQLLAPGGQIVLGVEGAVPPATAGVATQGEGDIAIYSKGSLLLGLSRLMTTFGGGILGWSAEGDINAGRGARTTILFTPPRRTYDKYGNVQLAPQVPSSGAGIATLNPIPEVASGDIDLIAPLGTIDAGEAGIRVSGNVNLAALQVLNAANIQVQGEATGIPVAVSVNTGALTSASSVSSAVANQAAQLAERARPQVRTEVPVIVQVRLLGFGENP</sequence>
<dbReference type="EMBL" id="MIPT01000001">
    <property type="protein sequence ID" value="OHT19400.1"/>
    <property type="molecule type" value="Genomic_DNA"/>
</dbReference>
<dbReference type="RefSeq" id="WP_070933330.1">
    <property type="nucleotide sequence ID" value="NZ_MIPT01000001.1"/>
</dbReference>
<dbReference type="InterPro" id="IPR011050">
    <property type="entry name" value="Pectin_lyase_fold/virulence"/>
</dbReference>
<dbReference type="PANTHER" id="PTHR12338">
    <property type="entry name" value="AUTOTRANSPORTER"/>
    <property type="match status" value="1"/>
</dbReference>
<dbReference type="GO" id="GO:0005576">
    <property type="term" value="C:extracellular region"/>
    <property type="evidence" value="ECO:0007669"/>
    <property type="project" value="UniProtKB-SubCell"/>
</dbReference>
<feature type="chain" id="PRO_5010167461" evidence="5">
    <location>
        <begin position="26"/>
        <end position="4140"/>
    </location>
</feature>
<comment type="subcellular location">
    <subcellularLocation>
        <location evidence="1">Secreted</location>
    </subcellularLocation>
</comment>
<keyword evidence="8" id="KW-1185">Reference proteome</keyword>
<comment type="caution">
    <text evidence="7">The sequence shown here is derived from an EMBL/GenBank/DDBJ whole genome shotgun (WGS) entry which is preliminary data.</text>
</comment>
<feature type="region of interest" description="Disordered" evidence="4">
    <location>
        <begin position="2300"/>
        <end position="2319"/>
    </location>
</feature>
<dbReference type="InterPro" id="IPR012334">
    <property type="entry name" value="Pectin_lyas_fold"/>
</dbReference>
<feature type="domain" description="Filamentous haemagglutinin FhaB/tRNA nuclease CdiA-like TPS" evidence="6">
    <location>
        <begin position="126"/>
        <end position="231"/>
    </location>
</feature>
<dbReference type="PANTHER" id="PTHR12338:SF8">
    <property type="entry name" value="HEME_HEMOPEXIN-BINDING PROTEIN"/>
    <property type="match status" value="1"/>
</dbReference>
<dbReference type="InterPro" id="IPR050909">
    <property type="entry name" value="Bact_Autotransporter_VF"/>
</dbReference>
<feature type="signal peptide" evidence="5">
    <location>
        <begin position="1"/>
        <end position="25"/>
    </location>
</feature>
<accession>A0A1S1HFV3</accession>
<dbReference type="SUPFAM" id="SSF51126">
    <property type="entry name" value="Pectin lyase-like"/>
    <property type="match status" value="1"/>
</dbReference>
<name>A0A1S1HFV3_9SPHN</name>
<dbReference type="NCBIfam" id="TIGR01901">
    <property type="entry name" value="adhes_NPXG"/>
    <property type="match status" value="1"/>
</dbReference>
<dbReference type="Proteomes" id="UP000179467">
    <property type="component" value="Unassembled WGS sequence"/>
</dbReference>
<protein>
    <submittedName>
        <fullName evidence="7">Heme/hemopexin-binding protein</fullName>
    </submittedName>
</protein>
<evidence type="ECO:0000256" key="2">
    <source>
        <dbReference type="ARBA" id="ARBA00022525"/>
    </source>
</evidence>
<dbReference type="SMART" id="SM00912">
    <property type="entry name" value="Haemagg_act"/>
    <property type="match status" value="1"/>
</dbReference>
<dbReference type="Pfam" id="PF12545">
    <property type="entry name" value="DUF3739"/>
    <property type="match status" value="1"/>
</dbReference>
<proteinExistence type="predicted"/>
<evidence type="ECO:0000259" key="6">
    <source>
        <dbReference type="SMART" id="SM00912"/>
    </source>
</evidence>
<feature type="region of interest" description="Disordered" evidence="4">
    <location>
        <begin position="3160"/>
        <end position="3179"/>
    </location>
</feature>
<dbReference type="Pfam" id="PF05860">
    <property type="entry name" value="TPS"/>
    <property type="match status" value="1"/>
</dbReference>
<evidence type="ECO:0000256" key="1">
    <source>
        <dbReference type="ARBA" id="ARBA00004613"/>
    </source>
</evidence>
<evidence type="ECO:0000256" key="5">
    <source>
        <dbReference type="SAM" id="SignalP"/>
    </source>
</evidence>
<dbReference type="InterPro" id="IPR021026">
    <property type="entry name" value="Filamn_hemagglutn_DUF3739"/>
</dbReference>